<feature type="transmembrane region" description="Helical" evidence="1">
    <location>
        <begin position="6"/>
        <end position="27"/>
    </location>
</feature>
<dbReference type="RefSeq" id="WP_086046660.1">
    <property type="nucleotide sequence ID" value="NZ_CP017889.1"/>
</dbReference>
<keyword evidence="1" id="KW-1133">Transmembrane helix</keyword>
<organism evidence="2">
    <name type="scientific">Vibrio alginolyticus</name>
    <dbReference type="NCBI Taxonomy" id="663"/>
    <lineage>
        <taxon>Bacteria</taxon>
        <taxon>Pseudomonadati</taxon>
        <taxon>Pseudomonadota</taxon>
        <taxon>Gammaproteobacteria</taxon>
        <taxon>Vibrionales</taxon>
        <taxon>Vibrionaceae</taxon>
        <taxon>Vibrio</taxon>
    </lineage>
</organism>
<sequence>MELSDSIAIGTLSVAVIACVVAIYSYCTSINMFDIAKSDHAERQKELSLYLIDAYKWKDEEHCFVTFSIRLTNKASCQNGVISIELYLDLLKENRMLSKAKLISNNAINPIKLESAQGVISCPLTLEAKSATIGWVSFEIPKHIVDEFDIDLYTLVATTVDDRPISVDTHLVNMV</sequence>
<dbReference type="AlphaFoldDB" id="A0A1W6UJF9"/>
<gene>
    <name evidence="2" type="ORF">K05K4_12840</name>
</gene>
<accession>A0A1W6UJF9</accession>
<keyword evidence="1" id="KW-0472">Membrane</keyword>
<name>A0A1W6UJF9_VIBAL</name>
<proteinExistence type="predicted"/>
<keyword evidence="1" id="KW-0812">Transmembrane</keyword>
<reference evidence="2" key="1">
    <citation type="submission" date="2016-10" db="EMBL/GenBank/DDBJ databases">
        <title>The High Quality Genome of Vibrio alginolyticus K01M1.</title>
        <authorList>
            <person name="Wendling C."/>
            <person name="Chibani C.M."/>
            <person name="Hertel R."/>
            <person name="Sproer C."/>
            <person name="Bunk B."/>
            <person name="Overmann J."/>
            <person name="Roth O."/>
            <person name="Liesegang H."/>
        </authorList>
    </citation>
    <scope>NUCLEOTIDE SEQUENCE</scope>
    <source>
        <strain evidence="2">K05K4</strain>
    </source>
</reference>
<evidence type="ECO:0000313" key="2">
    <source>
        <dbReference type="EMBL" id="ARP18122.1"/>
    </source>
</evidence>
<protein>
    <submittedName>
        <fullName evidence="2">Uncharacterized protein</fullName>
    </submittedName>
</protein>
<evidence type="ECO:0000256" key="1">
    <source>
        <dbReference type="SAM" id="Phobius"/>
    </source>
</evidence>
<dbReference type="EMBL" id="CP017902">
    <property type="protein sequence ID" value="ARP18122.1"/>
    <property type="molecule type" value="Genomic_DNA"/>
</dbReference>